<evidence type="ECO:0000313" key="3">
    <source>
        <dbReference type="Proteomes" id="UP001150924"/>
    </source>
</evidence>
<dbReference type="EMBL" id="JAPNKE010000002">
    <property type="protein sequence ID" value="MCY1012231.1"/>
    <property type="molecule type" value="Genomic_DNA"/>
</dbReference>
<dbReference type="InterPro" id="IPR005358">
    <property type="entry name" value="Puta_zinc/iron-chelating_dom"/>
</dbReference>
<feature type="compositionally biased region" description="Basic residues" evidence="1">
    <location>
        <begin position="264"/>
        <end position="273"/>
    </location>
</feature>
<evidence type="ECO:0000256" key="1">
    <source>
        <dbReference type="SAM" id="MobiDB-lite"/>
    </source>
</evidence>
<comment type="caution">
    <text evidence="2">The sequence shown here is derived from an EMBL/GenBank/DDBJ whole genome shotgun (WGS) entry which is preliminary data.</text>
</comment>
<reference evidence="2" key="1">
    <citation type="submission" date="2022-11" db="EMBL/GenBank/DDBJ databases">
        <title>Minimal conservation of predation-associated metabolite biosynthetic gene clusters underscores biosynthetic potential of Myxococcota including descriptions for ten novel species: Archangium lansinium sp. nov., Myxococcus landrumus sp. nov., Nannocystis bai.</title>
        <authorList>
            <person name="Ahearne A."/>
            <person name="Stevens C."/>
            <person name="Phillips K."/>
        </authorList>
    </citation>
    <scope>NUCLEOTIDE SEQUENCE</scope>
    <source>
        <strain evidence="2">Na p29</strain>
    </source>
</reference>
<accession>A0A9X3F652</accession>
<name>A0A9X3F652_9BACT</name>
<dbReference type="RefSeq" id="WP_267775568.1">
    <property type="nucleotide sequence ID" value="NZ_JAPNKE010000002.1"/>
</dbReference>
<proteinExistence type="predicted"/>
<organism evidence="2 3">
    <name type="scientific">Nannocystis pusilla</name>
    <dbReference type="NCBI Taxonomy" id="889268"/>
    <lineage>
        <taxon>Bacteria</taxon>
        <taxon>Pseudomonadati</taxon>
        <taxon>Myxococcota</taxon>
        <taxon>Polyangia</taxon>
        <taxon>Nannocystales</taxon>
        <taxon>Nannocystaceae</taxon>
        <taxon>Nannocystis</taxon>
    </lineage>
</organism>
<feature type="region of interest" description="Disordered" evidence="1">
    <location>
        <begin position="257"/>
        <end position="330"/>
    </location>
</feature>
<feature type="compositionally biased region" description="Basic and acidic residues" evidence="1">
    <location>
        <begin position="306"/>
        <end position="330"/>
    </location>
</feature>
<sequence>MVLALFKRLLGRRPKMPRDQITRIPRAVRKATEPQVAAIQAALDELAALPGLADIALNKRAPKGFYAAAARFVAAYDAYVEAVAKHMNLGSAARPGTPEGFRCCYEQPVGVSGVEALLIYRTIRPWRDFADVAKRLAELGEAQFKEIQQRHTGKDPEKIAMTDAAVEDGRAAFARRGELCPLLDPQTHRCRVWDVRPNVCRMHFVVSDPTGSDAREPGFDKVVARNIRLPVRQQVALMQIEKRMMLGVAPFLNAGQRRCCSSARGRRSRRSASPRRASPPTASRPPRPTATTPRPRNSQGARARAAAREPQEEVRPHADPSRQVDRRPVP</sequence>
<gene>
    <name evidence="2" type="ORF">OV079_43200</name>
</gene>
<evidence type="ECO:0000313" key="2">
    <source>
        <dbReference type="EMBL" id="MCY1012231.1"/>
    </source>
</evidence>
<protein>
    <submittedName>
        <fullName evidence="2">YkgJ family cysteine cluster protein</fullName>
    </submittedName>
</protein>
<dbReference type="Proteomes" id="UP001150924">
    <property type="component" value="Unassembled WGS sequence"/>
</dbReference>
<keyword evidence="3" id="KW-1185">Reference proteome</keyword>
<dbReference type="AlphaFoldDB" id="A0A9X3F652"/>
<dbReference type="Pfam" id="PF03692">
    <property type="entry name" value="CxxCxxCC"/>
    <property type="match status" value="1"/>
</dbReference>
<feature type="compositionally biased region" description="Low complexity" evidence="1">
    <location>
        <begin position="289"/>
        <end position="304"/>
    </location>
</feature>